<evidence type="ECO:0000256" key="1">
    <source>
        <dbReference type="SAM" id="Phobius"/>
    </source>
</evidence>
<keyword evidence="3" id="KW-1185">Reference proteome</keyword>
<keyword evidence="1" id="KW-0472">Membrane</keyword>
<dbReference type="NCBIfam" id="NF041644">
    <property type="entry name" value="CBO0543_fam"/>
    <property type="match status" value="1"/>
</dbReference>
<dbReference type="Proteomes" id="UP001338137">
    <property type="component" value="Unassembled WGS sequence"/>
</dbReference>
<protein>
    <submittedName>
        <fullName evidence="2">Uncharacterized protein</fullName>
    </submittedName>
</protein>
<feature type="transmembrane region" description="Helical" evidence="1">
    <location>
        <begin position="69"/>
        <end position="89"/>
    </location>
</feature>
<feature type="transmembrane region" description="Helical" evidence="1">
    <location>
        <begin position="125"/>
        <end position="145"/>
    </location>
</feature>
<comment type="caution">
    <text evidence="2">The sequence shown here is derived from an EMBL/GenBank/DDBJ whole genome shotgun (WGS) entry which is preliminary data.</text>
</comment>
<keyword evidence="1" id="KW-1133">Transmembrane helix</keyword>
<evidence type="ECO:0000313" key="3">
    <source>
        <dbReference type="Proteomes" id="UP001338137"/>
    </source>
</evidence>
<name>A0ABU6GF80_9BACL</name>
<reference evidence="2 3" key="1">
    <citation type="submission" date="2023-03" db="EMBL/GenBank/DDBJ databases">
        <title>Bacillus Genome Sequencing.</title>
        <authorList>
            <person name="Dunlap C."/>
        </authorList>
    </citation>
    <scope>NUCLEOTIDE SEQUENCE [LARGE SCALE GENOMIC DNA]</scope>
    <source>
        <strain evidence="2 3">BD-533</strain>
    </source>
</reference>
<organism evidence="2 3">
    <name type="scientific">Paenibacillus alba</name>
    <dbReference type="NCBI Taxonomy" id="1197127"/>
    <lineage>
        <taxon>Bacteria</taxon>
        <taxon>Bacillati</taxon>
        <taxon>Bacillota</taxon>
        <taxon>Bacilli</taxon>
        <taxon>Bacillales</taxon>
        <taxon>Paenibacillaceae</taxon>
        <taxon>Paenibacillus</taxon>
    </lineage>
</organism>
<accession>A0ABU6GF80</accession>
<sequence>MVEKILLRLLFMGSMAAAPFILKRKNLLMNLTIFFAKGVLSTAMDSYFIKRKRIAYPVRPFAKTFDTNVLYDLLFYPLLSVIWVRWTYQSKPLEMITRSLYFSVPMSILQWALEKKTRLFEWNSWTILHTFASINFTLFTIRGFVGLVRGLVSLQTSHYARIEPSASALPAGIIMSSANTEQSYQTHS</sequence>
<dbReference type="InterPro" id="IPR048147">
    <property type="entry name" value="CBO0543-like"/>
</dbReference>
<evidence type="ECO:0000313" key="2">
    <source>
        <dbReference type="EMBL" id="MEC0231418.1"/>
    </source>
</evidence>
<dbReference type="EMBL" id="JARLKY010000095">
    <property type="protein sequence ID" value="MEC0231418.1"/>
    <property type="molecule type" value="Genomic_DNA"/>
</dbReference>
<feature type="transmembrane region" description="Helical" evidence="1">
    <location>
        <begin position="27"/>
        <end position="48"/>
    </location>
</feature>
<gene>
    <name evidence="2" type="ORF">P4I72_30395</name>
</gene>
<keyword evidence="1" id="KW-0812">Transmembrane</keyword>
<proteinExistence type="predicted"/>
<dbReference type="RefSeq" id="WP_326075425.1">
    <property type="nucleotide sequence ID" value="NZ_JARLKY010000095.1"/>
</dbReference>